<gene>
    <name evidence="15" type="ORF">ENI96_00345</name>
</gene>
<protein>
    <recommendedName>
        <fullName evidence="6 13">Molybdopterin molybdenumtransferase</fullName>
        <ecNumber evidence="5 13">2.10.1.1</ecNumber>
    </recommendedName>
</protein>
<evidence type="ECO:0000256" key="1">
    <source>
        <dbReference type="ARBA" id="ARBA00001946"/>
    </source>
</evidence>
<evidence type="ECO:0000259" key="14">
    <source>
        <dbReference type="SMART" id="SM00852"/>
    </source>
</evidence>
<keyword evidence="10 13" id="KW-0460">Magnesium</keyword>
<evidence type="ECO:0000256" key="7">
    <source>
        <dbReference type="ARBA" id="ARBA00022505"/>
    </source>
</evidence>
<evidence type="ECO:0000256" key="6">
    <source>
        <dbReference type="ARBA" id="ARBA00021108"/>
    </source>
</evidence>
<evidence type="ECO:0000256" key="9">
    <source>
        <dbReference type="ARBA" id="ARBA00022723"/>
    </source>
</evidence>
<dbReference type="FunFam" id="3.40.980.10:FF:000004">
    <property type="entry name" value="Molybdopterin molybdenumtransferase"/>
    <property type="match status" value="1"/>
</dbReference>
<dbReference type="InterPro" id="IPR005111">
    <property type="entry name" value="MoeA_C_domain_IV"/>
</dbReference>
<comment type="function">
    <text evidence="2 13">Catalyzes the insertion of molybdate into adenylated molybdopterin with the concomitant release of AMP.</text>
</comment>
<evidence type="ECO:0000256" key="13">
    <source>
        <dbReference type="RuleBase" id="RU365090"/>
    </source>
</evidence>
<sequence>MTRTIETRESCQDEQDSSLSMQQALERIERLVEPVGGWQSLPLRQALGGVLAEDLVSPLDVPGHRNSAMDGYALSSTDLPAEGIAELRLIGTAFAGHPFQGRVERGQCVRIMTGAKMPDGADTVVMQEQAEADGDRVRIDGRHRAGQNVRQAGEDIRRGSVVLAAGSRIDAARLGLLASLGIPEVRLRRRIRVAFFSSGDEIRSIGEPLAEGQIYDSNRYTLFGMLTGLGAEPVDLGVIPDQEAAIGGALELAAREADLILTSGGVSVGEADYIVASLRRLGRIHFSKVAIKPGRPLTFGHIGDTPFFGLPGNPVAVMVTFLNFVVPALHRLAGRPVVPVPGFRVPCRSALRKVPGRTEIQRGILRRDDAGEWGVETTGRQGSGVLSSMARGDCFILLPDHCGDIAAGELVTVIPFPLIE</sequence>
<dbReference type="Gene3D" id="2.40.340.10">
    <property type="entry name" value="MoeA, C-terminal, domain IV"/>
    <property type="match status" value="1"/>
</dbReference>
<dbReference type="FunFam" id="2.40.340.10:FF:000003">
    <property type="entry name" value="Molybdopterin molybdenumtransferase"/>
    <property type="match status" value="1"/>
</dbReference>
<dbReference type="InterPro" id="IPR005110">
    <property type="entry name" value="MoeA_linker/N"/>
</dbReference>
<dbReference type="UniPathway" id="UPA00344"/>
<dbReference type="Gene3D" id="2.170.190.11">
    <property type="entry name" value="Molybdopterin biosynthesis moea protein, domain 3"/>
    <property type="match status" value="1"/>
</dbReference>
<dbReference type="GO" id="GO:0006777">
    <property type="term" value="P:Mo-molybdopterin cofactor biosynthetic process"/>
    <property type="evidence" value="ECO:0007669"/>
    <property type="project" value="UniProtKB-UniRule"/>
</dbReference>
<evidence type="ECO:0000313" key="15">
    <source>
        <dbReference type="EMBL" id="HEB94865.1"/>
    </source>
</evidence>
<dbReference type="NCBIfam" id="TIGR00177">
    <property type="entry name" value="molyb_syn"/>
    <property type="match status" value="1"/>
</dbReference>
<dbReference type="SUPFAM" id="SSF53218">
    <property type="entry name" value="Molybdenum cofactor biosynthesis proteins"/>
    <property type="match status" value="1"/>
</dbReference>
<comment type="cofactor">
    <cofactor evidence="1 13">
        <name>Mg(2+)</name>
        <dbReference type="ChEBI" id="CHEBI:18420"/>
    </cofactor>
</comment>
<keyword evidence="7 13" id="KW-0500">Molybdenum</keyword>
<evidence type="ECO:0000256" key="8">
    <source>
        <dbReference type="ARBA" id="ARBA00022679"/>
    </source>
</evidence>
<dbReference type="PROSITE" id="PS01079">
    <property type="entry name" value="MOCF_BIOSYNTHESIS_2"/>
    <property type="match status" value="1"/>
</dbReference>
<proteinExistence type="inferred from homology"/>
<evidence type="ECO:0000256" key="4">
    <source>
        <dbReference type="ARBA" id="ARBA00010763"/>
    </source>
</evidence>
<dbReference type="Gene3D" id="3.90.105.10">
    <property type="entry name" value="Molybdopterin biosynthesis moea protein, domain 2"/>
    <property type="match status" value="1"/>
</dbReference>
<dbReference type="InterPro" id="IPR036425">
    <property type="entry name" value="MoaB/Mog-like_dom_sf"/>
</dbReference>
<evidence type="ECO:0000256" key="5">
    <source>
        <dbReference type="ARBA" id="ARBA00013269"/>
    </source>
</evidence>
<dbReference type="GO" id="GO:0046872">
    <property type="term" value="F:metal ion binding"/>
    <property type="evidence" value="ECO:0007669"/>
    <property type="project" value="UniProtKB-UniRule"/>
</dbReference>
<keyword evidence="11 13" id="KW-0501">Molybdenum cofactor biosynthesis</keyword>
<dbReference type="InterPro" id="IPR038987">
    <property type="entry name" value="MoeA-like"/>
</dbReference>
<keyword evidence="9 13" id="KW-0479">Metal-binding</keyword>
<feature type="domain" description="MoaB/Mog" evidence="14">
    <location>
        <begin position="194"/>
        <end position="331"/>
    </location>
</feature>
<comment type="caution">
    <text evidence="15">The sequence shown here is derived from an EMBL/GenBank/DDBJ whole genome shotgun (WGS) entry which is preliminary data.</text>
</comment>
<dbReference type="Pfam" id="PF03453">
    <property type="entry name" value="MoeA_N"/>
    <property type="match status" value="1"/>
</dbReference>
<dbReference type="Gene3D" id="3.40.980.10">
    <property type="entry name" value="MoaB/Mog-like domain"/>
    <property type="match status" value="1"/>
</dbReference>
<dbReference type="Pfam" id="PF00994">
    <property type="entry name" value="MoCF_biosynth"/>
    <property type="match status" value="1"/>
</dbReference>
<keyword evidence="8 13" id="KW-0808">Transferase</keyword>
<dbReference type="Proteomes" id="UP000886251">
    <property type="component" value="Unassembled WGS sequence"/>
</dbReference>
<dbReference type="InterPro" id="IPR036688">
    <property type="entry name" value="MoeA_C_domain_IV_sf"/>
</dbReference>
<dbReference type="EC" id="2.10.1.1" evidence="5 13"/>
<dbReference type="SUPFAM" id="SSF63882">
    <property type="entry name" value="MoeA N-terminal region -like"/>
    <property type="match status" value="1"/>
</dbReference>
<dbReference type="AlphaFoldDB" id="A0A831W7T6"/>
<accession>A0A831W7T6</accession>
<dbReference type="SUPFAM" id="SSF63867">
    <property type="entry name" value="MoeA C-terminal domain-like"/>
    <property type="match status" value="1"/>
</dbReference>
<dbReference type="InterPro" id="IPR001453">
    <property type="entry name" value="MoaB/Mog_dom"/>
</dbReference>
<evidence type="ECO:0000256" key="2">
    <source>
        <dbReference type="ARBA" id="ARBA00002901"/>
    </source>
</evidence>
<dbReference type="GO" id="GO:0061599">
    <property type="term" value="F:molybdopterin molybdotransferase activity"/>
    <property type="evidence" value="ECO:0007669"/>
    <property type="project" value="UniProtKB-UniRule"/>
</dbReference>
<dbReference type="InterPro" id="IPR008284">
    <property type="entry name" value="MoCF_biosynth_CS"/>
</dbReference>
<comment type="catalytic activity">
    <reaction evidence="12">
        <text>adenylyl-molybdopterin + molybdate = Mo-molybdopterin + AMP + H(+)</text>
        <dbReference type="Rhea" id="RHEA:35047"/>
        <dbReference type="ChEBI" id="CHEBI:15378"/>
        <dbReference type="ChEBI" id="CHEBI:36264"/>
        <dbReference type="ChEBI" id="CHEBI:62727"/>
        <dbReference type="ChEBI" id="CHEBI:71302"/>
        <dbReference type="ChEBI" id="CHEBI:456215"/>
        <dbReference type="EC" id="2.10.1.1"/>
    </reaction>
</comment>
<evidence type="ECO:0000256" key="12">
    <source>
        <dbReference type="ARBA" id="ARBA00047317"/>
    </source>
</evidence>
<dbReference type="PANTHER" id="PTHR10192">
    <property type="entry name" value="MOLYBDOPTERIN BIOSYNTHESIS PROTEIN"/>
    <property type="match status" value="1"/>
</dbReference>
<dbReference type="GO" id="GO:0005829">
    <property type="term" value="C:cytosol"/>
    <property type="evidence" value="ECO:0007669"/>
    <property type="project" value="TreeGrafter"/>
</dbReference>
<dbReference type="FunFam" id="2.170.190.11:FF:000008">
    <property type="entry name" value="Molybdopterin molybdenumtransferase"/>
    <property type="match status" value="1"/>
</dbReference>
<dbReference type="PANTHER" id="PTHR10192:SF5">
    <property type="entry name" value="GEPHYRIN"/>
    <property type="match status" value="1"/>
</dbReference>
<reference evidence="15" key="1">
    <citation type="journal article" date="2020" name="mSystems">
        <title>Genome- and Community-Level Interaction Insights into Carbon Utilization and Element Cycling Functions of Hydrothermarchaeota in Hydrothermal Sediment.</title>
        <authorList>
            <person name="Zhou Z."/>
            <person name="Liu Y."/>
            <person name="Xu W."/>
            <person name="Pan J."/>
            <person name="Luo Z.H."/>
            <person name="Li M."/>
        </authorList>
    </citation>
    <scope>NUCLEOTIDE SEQUENCE [LARGE SCALE GENOMIC DNA]</scope>
    <source>
        <strain evidence="15">HyVt-443</strain>
    </source>
</reference>
<evidence type="ECO:0000256" key="11">
    <source>
        <dbReference type="ARBA" id="ARBA00023150"/>
    </source>
</evidence>
<name>A0A831W7T6_9GAMM</name>
<dbReference type="NCBIfam" id="NF045515">
    <property type="entry name" value="Glp_gephyrin"/>
    <property type="match status" value="1"/>
</dbReference>
<dbReference type="InterPro" id="IPR036135">
    <property type="entry name" value="MoeA_linker/N_sf"/>
</dbReference>
<organism evidence="15">
    <name type="scientific">Sedimenticola thiotaurini</name>
    <dbReference type="NCBI Taxonomy" id="1543721"/>
    <lineage>
        <taxon>Bacteria</taxon>
        <taxon>Pseudomonadati</taxon>
        <taxon>Pseudomonadota</taxon>
        <taxon>Gammaproteobacteria</taxon>
        <taxon>Chromatiales</taxon>
        <taxon>Sedimenticolaceae</taxon>
        <taxon>Sedimenticola</taxon>
    </lineage>
</organism>
<evidence type="ECO:0000256" key="3">
    <source>
        <dbReference type="ARBA" id="ARBA00005046"/>
    </source>
</evidence>
<dbReference type="SMART" id="SM00852">
    <property type="entry name" value="MoCF_biosynth"/>
    <property type="match status" value="1"/>
</dbReference>
<comment type="pathway">
    <text evidence="3 13">Cofactor biosynthesis; molybdopterin biosynthesis.</text>
</comment>
<dbReference type="CDD" id="cd00887">
    <property type="entry name" value="MoeA"/>
    <property type="match status" value="1"/>
</dbReference>
<dbReference type="Pfam" id="PF03454">
    <property type="entry name" value="MoeA_C"/>
    <property type="match status" value="1"/>
</dbReference>
<comment type="similarity">
    <text evidence="4 13">Belongs to the MoeA family.</text>
</comment>
<dbReference type="EMBL" id="DRKP01000006">
    <property type="protein sequence ID" value="HEB94865.1"/>
    <property type="molecule type" value="Genomic_DNA"/>
</dbReference>
<evidence type="ECO:0000256" key="10">
    <source>
        <dbReference type="ARBA" id="ARBA00022842"/>
    </source>
</evidence>